<organism evidence="1 2">
    <name type="scientific">Aciduliprofundum boonei (strain DSM 19572 / T469)</name>
    <dbReference type="NCBI Taxonomy" id="439481"/>
    <lineage>
        <taxon>Archaea</taxon>
        <taxon>Methanobacteriati</taxon>
        <taxon>Thermoplasmatota</taxon>
        <taxon>DHVE2 group</taxon>
        <taxon>Candidatus Aciduliprofundum</taxon>
    </lineage>
</organism>
<accession>B5ICU8</accession>
<dbReference type="EMBL" id="CP001941">
    <property type="protein sequence ID" value="ADD09293.1"/>
    <property type="molecule type" value="Genomic_DNA"/>
</dbReference>
<dbReference type="RefSeq" id="WP_008084077.1">
    <property type="nucleotide sequence ID" value="NC_013926.1"/>
</dbReference>
<proteinExistence type="predicted"/>
<evidence type="ECO:0000313" key="2">
    <source>
        <dbReference type="Proteomes" id="UP000001400"/>
    </source>
</evidence>
<dbReference type="OrthoDB" id="56523at2157"/>
<dbReference type="eggNOG" id="arCOG02258">
    <property type="taxonomic scope" value="Archaea"/>
</dbReference>
<gene>
    <name evidence="1" type="ordered locus">Aboo_1487</name>
</gene>
<dbReference type="KEGG" id="abi:Aboo_1487"/>
<dbReference type="AlphaFoldDB" id="B5ICU8"/>
<evidence type="ECO:0000313" key="1">
    <source>
        <dbReference type="EMBL" id="ADD09293.1"/>
    </source>
</evidence>
<sequence>MREPAWRVFAAEYNSSKYYIKATEPKTPSYVITPLGAKISRLFIVGVLTEVRLITDEIVKARIADQTGAFYLLAGKFNPDARQLLETVKVPQFVAVVGKVNVYNPREDLMYVSVVPERVKVVNEILRDYWVFDTARRLKIRIDAMNEALKMDEPTVDKLVSLGFSKKLSEGVILALQKYQRINVERYMDMLKDALKHLLPEYRAMGYELPTVEEEEVTEESAEQEDLVLQLIDELDRDGKGVSYEELLEKSGLDEEKLDEILLSLQEKGEIYEPYLGKFKKI</sequence>
<dbReference type="InterPro" id="IPR036388">
    <property type="entry name" value="WH-like_DNA-bd_sf"/>
</dbReference>
<keyword evidence="2" id="KW-1185">Reference proteome</keyword>
<dbReference type="GeneID" id="8828455"/>
<dbReference type="Gene3D" id="1.10.10.10">
    <property type="entry name" value="Winged helix-like DNA-binding domain superfamily/Winged helix DNA-binding domain"/>
    <property type="match status" value="1"/>
</dbReference>
<dbReference type="Proteomes" id="UP000001400">
    <property type="component" value="Chromosome"/>
</dbReference>
<reference evidence="1" key="1">
    <citation type="submission" date="2010-02" db="EMBL/GenBank/DDBJ databases">
        <title>Complete sequence of Aciduliprofundum boonei T469.</title>
        <authorList>
            <consortium name="US DOE Joint Genome Institute"/>
            <person name="Lucas S."/>
            <person name="Copeland A."/>
            <person name="Lapidus A."/>
            <person name="Cheng J.-F."/>
            <person name="Bruce D."/>
            <person name="Goodwin L."/>
            <person name="Pitluck S."/>
            <person name="Saunders E."/>
            <person name="Detter J.C."/>
            <person name="Han C."/>
            <person name="Tapia R."/>
            <person name="Land M."/>
            <person name="Hauser L."/>
            <person name="Kyrpides N."/>
            <person name="Mikhailova N."/>
            <person name="Flores G."/>
            <person name="Reysenbach A.-L."/>
            <person name="Woyke T."/>
        </authorList>
    </citation>
    <scope>NUCLEOTIDE SEQUENCE</scope>
    <source>
        <strain evidence="1">T469</strain>
    </source>
</reference>
<name>B5ICU8_ACIB4</name>
<dbReference type="HOGENOM" id="CLU_080075_0_0_2"/>
<dbReference type="STRING" id="439481.Aboo_1487"/>
<protein>
    <submittedName>
        <fullName evidence="1">Uncharacterized protein</fullName>
    </submittedName>
</protein>